<organism evidence="2 3">
    <name type="scientific">Perilla frutescens var. hirtella</name>
    <name type="common">Perilla citriodora</name>
    <name type="synonym">Perilla setoyensis</name>
    <dbReference type="NCBI Taxonomy" id="608512"/>
    <lineage>
        <taxon>Eukaryota</taxon>
        <taxon>Viridiplantae</taxon>
        <taxon>Streptophyta</taxon>
        <taxon>Embryophyta</taxon>
        <taxon>Tracheophyta</taxon>
        <taxon>Spermatophyta</taxon>
        <taxon>Magnoliopsida</taxon>
        <taxon>eudicotyledons</taxon>
        <taxon>Gunneridae</taxon>
        <taxon>Pentapetalae</taxon>
        <taxon>asterids</taxon>
        <taxon>lamiids</taxon>
        <taxon>Lamiales</taxon>
        <taxon>Lamiaceae</taxon>
        <taxon>Nepetoideae</taxon>
        <taxon>Elsholtzieae</taxon>
        <taxon>Perilla</taxon>
    </lineage>
</organism>
<evidence type="ECO:0000313" key="3">
    <source>
        <dbReference type="Proteomes" id="UP001190926"/>
    </source>
</evidence>
<comment type="caution">
    <text evidence="2">The sequence shown here is derived from an EMBL/GenBank/DDBJ whole genome shotgun (WGS) entry which is preliminary data.</text>
</comment>
<proteinExistence type="predicted"/>
<evidence type="ECO:0000256" key="1">
    <source>
        <dbReference type="SAM" id="MobiDB-lite"/>
    </source>
</evidence>
<dbReference type="Proteomes" id="UP001190926">
    <property type="component" value="Unassembled WGS sequence"/>
</dbReference>
<protein>
    <submittedName>
        <fullName evidence="2">Uncharacterized protein</fullName>
    </submittedName>
</protein>
<dbReference type="AlphaFoldDB" id="A0AAD4J876"/>
<keyword evidence="3" id="KW-1185">Reference proteome</keyword>
<feature type="region of interest" description="Disordered" evidence="1">
    <location>
        <begin position="1"/>
        <end position="25"/>
    </location>
</feature>
<name>A0AAD4J876_PERFH</name>
<reference evidence="2 3" key="1">
    <citation type="journal article" date="2021" name="Nat. Commun.">
        <title>Incipient diploidization of the medicinal plant Perilla within 10,000 years.</title>
        <authorList>
            <person name="Zhang Y."/>
            <person name="Shen Q."/>
            <person name="Leng L."/>
            <person name="Zhang D."/>
            <person name="Chen S."/>
            <person name="Shi Y."/>
            <person name="Ning Z."/>
            <person name="Chen S."/>
        </authorList>
    </citation>
    <scope>NUCLEOTIDE SEQUENCE [LARGE SCALE GENOMIC DNA]</scope>
    <source>
        <strain evidence="3">cv. PC099</strain>
    </source>
</reference>
<evidence type="ECO:0000313" key="2">
    <source>
        <dbReference type="EMBL" id="KAH6828944.1"/>
    </source>
</evidence>
<accession>A0AAD4J876</accession>
<gene>
    <name evidence="2" type="ORF">C2S53_013895</name>
</gene>
<dbReference type="EMBL" id="SDAM02000117">
    <property type="protein sequence ID" value="KAH6828944.1"/>
    <property type="molecule type" value="Genomic_DNA"/>
</dbReference>
<sequence>MAAGWAGTSRRVPRQGPHGSDTTVRYPCLDRVHQLGSRLNVSATRSPGLRQLVELLSPITARLLYLTATQQHLSTDCSTAMFDLRQVAARLQMKAVTADAPASFLASDDAAAMSRCPSSQAT</sequence>